<accession>A0A4S2LAH7</accession>
<evidence type="ECO:0000313" key="1">
    <source>
        <dbReference type="EMBL" id="TGZ60352.1"/>
    </source>
</evidence>
<dbReference type="EMBL" id="SJOL01008407">
    <property type="protein sequence ID" value="TGZ60352.1"/>
    <property type="molecule type" value="Genomic_DNA"/>
</dbReference>
<protein>
    <submittedName>
        <fullName evidence="1">Uncharacterized protein</fullName>
    </submittedName>
</protein>
<proteinExistence type="predicted"/>
<feature type="non-terminal residue" evidence="1">
    <location>
        <position position="1"/>
    </location>
</feature>
<sequence>SAISIRPQRQQRSFIVSHSSSCLTNLRKNKRNTILRYPYLLSNSVRGNNVTAPSRVLKPIMMRLKRTIHLNNCENIFHRFKFDINPRIIEERYKLHV</sequence>
<reference evidence="1 2" key="1">
    <citation type="journal article" date="2019" name="BMC Genomics">
        <title>New insights from Opisthorchis felineus genome: update on genomics of the epidemiologically important liver flukes.</title>
        <authorList>
            <person name="Ershov N.I."/>
            <person name="Mordvinov V.A."/>
            <person name="Prokhortchouk E.B."/>
            <person name="Pakharukova M.Y."/>
            <person name="Gunbin K.V."/>
            <person name="Ustyantsev K."/>
            <person name="Genaev M.A."/>
            <person name="Blinov A.G."/>
            <person name="Mazur A."/>
            <person name="Boulygina E."/>
            <person name="Tsygankova S."/>
            <person name="Khrameeva E."/>
            <person name="Chekanov N."/>
            <person name="Fan G."/>
            <person name="Xiao A."/>
            <person name="Zhang H."/>
            <person name="Xu X."/>
            <person name="Yang H."/>
            <person name="Solovyev V."/>
            <person name="Lee S.M."/>
            <person name="Liu X."/>
            <person name="Afonnikov D.A."/>
            <person name="Skryabin K.G."/>
        </authorList>
    </citation>
    <scope>NUCLEOTIDE SEQUENCE [LARGE SCALE GENOMIC DNA]</scope>
    <source>
        <strain evidence="1">AK-0245</strain>
        <tissue evidence="1">Whole organism</tissue>
    </source>
</reference>
<keyword evidence="2" id="KW-1185">Reference proteome</keyword>
<name>A0A4S2LAH7_OPIFE</name>
<gene>
    <name evidence="1" type="ORF">CRM22_008584</name>
</gene>
<organism evidence="1 2">
    <name type="scientific">Opisthorchis felineus</name>
    <dbReference type="NCBI Taxonomy" id="147828"/>
    <lineage>
        <taxon>Eukaryota</taxon>
        <taxon>Metazoa</taxon>
        <taxon>Spiralia</taxon>
        <taxon>Lophotrochozoa</taxon>
        <taxon>Platyhelminthes</taxon>
        <taxon>Trematoda</taxon>
        <taxon>Digenea</taxon>
        <taxon>Opisthorchiida</taxon>
        <taxon>Opisthorchiata</taxon>
        <taxon>Opisthorchiidae</taxon>
        <taxon>Opisthorchis</taxon>
    </lineage>
</organism>
<dbReference type="Proteomes" id="UP000308267">
    <property type="component" value="Unassembled WGS sequence"/>
</dbReference>
<dbReference type="AlphaFoldDB" id="A0A4S2LAH7"/>
<comment type="caution">
    <text evidence="1">The sequence shown here is derived from an EMBL/GenBank/DDBJ whole genome shotgun (WGS) entry which is preliminary data.</text>
</comment>
<evidence type="ECO:0000313" key="2">
    <source>
        <dbReference type="Proteomes" id="UP000308267"/>
    </source>
</evidence>